<evidence type="ECO:0000256" key="3">
    <source>
        <dbReference type="ARBA" id="ARBA00022692"/>
    </source>
</evidence>
<dbReference type="Pfam" id="PF07963">
    <property type="entry name" value="N_methyl"/>
    <property type="match status" value="1"/>
</dbReference>
<evidence type="ECO:0000256" key="5">
    <source>
        <dbReference type="ARBA" id="ARBA00023136"/>
    </source>
</evidence>
<dbReference type="NCBIfam" id="TIGR02532">
    <property type="entry name" value="IV_pilin_GFxxxE"/>
    <property type="match status" value="1"/>
</dbReference>
<name>A0A1F8DHV8_9BACT</name>
<comment type="subcellular location">
    <subcellularLocation>
        <location evidence="1">Membrane</location>
        <topology evidence="1">Single-pass membrane protein</topology>
    </subcellularLocation>
</comment>
<keyword evidence="4 6" id="KW-1133">Transmembrane helix</keyword>
<dbReference type="GO" id="GO:0016020">
    <property type="term" value="C:membrane"/>
    <property type="evidence" value="ECO:0007669"/>
    <property type="project" value="UniProtKB-SubCell"/>
</dbReference>
<comment type="caution">
    <text evidence="7">The sequence shown here is derived from an EMBL/GenBank/DDBJ whole genome shotgun (WGS) entry which is preliminary data.</text>
</comment>
<evidence type="ECO:0000313" key="7">
    <source>
        <dbReference type="EMBL" id="OGM88183.1"/>
    </source>
</evidence>
<dbReference type="GO" id="GO:0015627">
    <property type="term" value="C:type II protein secretion system complex"/>
    <property type="evidence" value="ECO:0007669"/>
    <property type="project" value="InterPro"/>
</dbReference>
<feature type="transmembrane region" description="Helical" evidence="6">
    <location>
        <begin position="12"/>
        <end position="32"/>
    </location>
</feature>
<proteinExistence type="predicted"/>
<gene>
    <name evidence="7" type="ORF">A2573_02110</name>
</gene>
<evidence type="ECO:0000313" key="8">
    <source>
        <dbReference type="Proteomes" id="UP000177596"/>
    </source>
</evidence>
<dbReference type="PRINTS" id="PR00813">
    <property type="entry name" value="BCTERIALGSPG"/>
</dbReference>
<dbReference type="InterPro" id="IPR000983">
    <property type="entry name" value="Bac_GSPG_pilin"/>
</dbReference>
<evidence type="ECO:0000256" key="1">
    <source>
        <dbReference type="ARBA" id="ARBA00004167"/>
    </source>
</evidence>
<dbReference type="Proteomes" id="UP000177596">
    <property type="component" value="Unassembled WGS sequence"/>
</dbReference>
<evidence type="ECO:0000256" key="2">
    <source>
        <dbReference type="ARBA" id="ARBA00022481"/>
    </source>
</evidence>
<evidence type="ECO:0000256" key="6">
    <source>
        <dbReference type="SAM" id="Phobius"/>
    </source>
</evidence>
<dbReference type="PROSITE" id="PS00409">
    <property type="entry name" value="PROKAR_NTER_METHYL"/>
    <property type="match status" value="1"/>
</dbReference>
<dbReference type="GO" id="GO:0015628">
    <property type="term" value="P:protein secretion by the type II secretion system"/>
    <property type="evidence" value="ECO:0007669"/>
    <property type="project" value="InterPro"/>
</dbReference>
<dbReference type="Gene3D" id="3.30.700.10">
    <property type="entry name" value="Glycoprotein, Type 4 Pilin"/>
    <property type="match status" value="1"/>
</dbReference>
<evidence type="ECO:0008006" key="9">
    <source>
        <dbReference type="Google" id="ProtNLM"/>
    </source>
</evidence>
<dbReference type="InterPro" id="IPR012902">
    <property type="entry name" value="N_methyl_site"/>
</dbReference>
<dbReference type="InterPro" id="IPR045584">
    <property type="entry name" value="Pilin-like"/>
</dbReference>
<protein>
    <recommendedName>
        <fullName evidence="9">Type II secretion system protein GspG C-terminal domain-containing protein</fullName>
    </recommendedName>
</protein>
<keyword evidence="2" id="KW-0488">Methylation</keyword>
<dbReference type="EMBL" id="MGIL01000015">
    <property type="protein sequence ID" value="OGM88183.1"/>
    <property type="molecule type" value="Genomic_DNA"/>
</dbReference>
<dbReference type="PANTHER" id="PTHR30093:SF44">
    <property type="entry name" value="TYPE II SECRETION SYSTEM CORE PROTEIN G"/>
    <property type="match status" value="1"/>
</dbReference>
<keyword evidence="5 6" id="KW-0472">Membrane</keyword>
<reference evidence="7 8" key="1">
    <citation type="journal article" date="2016" name="Nat. Commun.">
        <title>Thousands of microbial genomes shed light on interconnected biogeochemical processes in an aquifer system.</title>
        <authorList>
            <person name="Anantharaman K."/>
            <person name="Brown C.T."/>
            <person name="Hug L.A."/>
            <person name="Sharon I."/>
            <person name="Castelle C.J."/>
            <person name="Probst A.J."/>
            <person name="Thomas B.C."/>
            <person name="Singh A."/>
            <person name="Wilkins M.J."/>
            <person name="Karaoz U."/>
            <person name="Brodie E.L."/>
            <person name="Williams K.H."/>
            <person name="Hubbard S.S."/>
            <person name="Banfield J.F."/>
        </authorList>
    </citation>
    <scope>NUCLEOTIDE SEQUENCE [LARGE SCALE GENOMIC DNA]</scope>
</reference>
<evidence type="ECO:0000256" key="4">
    <source>
        <dbReference type="ARBA" id="ARBA00022989"/>
    </source>
</evidence>
<dbReference type="SUPFAM" id="SSF54523">
    <property type="entry name" value="Pili subunits"/>
    <property type="match status" value="1"/>
</dbReference>
<dbReference type="AlphaFoldDB" id="A0A1F8DHV8"/>
<sequence length="171" mass="18486">MNPIIKNIQSRKGFTLIELLVVISIIGILAALSTASYTSAQKQARDTTRKSDLAQYRTALESYANKNNGLYPSYPSRISPNDATFCAYIMESGTTCPGDPKSTDENYYYSYISDGTGGAAAATKYVLWAKLETVTNNWAVCSDGRSGKTATWPVDSTCPPFVQTGPVPGLE</sequence>
<dbReference type="PANTHER" id="PTHR30093">
    <property type="entry name" value="GENERAL SECRETION PATHWAY PROTEIN G"/>
    <property type="match status" value="1"/>
</dbReference>
<keyword evidence="3 6" id="KW-0812">Transmembrane</keyword>
<accession>A0A1F8DHV8</accession>
<organism evidence="7 8">
    <name type="scientific">Candidatus Woesebacteria bacterium RIFOXYD1_FULL_43_18</name>
    <dbReference type="NCBI Taxonomy" id="1802551"/>
    <lineage>
        <taxon>Bacteria</taxon>
        <taxon>Candidatus Woeseibacteriota</taxon>
    </lineage>
</organism>